<protein>
    <submittedName>
        <fullName evidence="3">Uncharacterized protein LOC116289998</fullName>
    </submittedName>
</protein>
<organism evidence="2 3">
    <name type="scientific">Actinia tenebrosa</name>
    <name type="common">Australian red waratah sea anemone</name>
    <dbReference type="NCBI Taxonomy" id="6105"/>
    <lineage>
        <taxon>Eukaryota</taxon>
        <taxon>Metazoa</taxon>
        <taxon>Cnidaria</taxon>
        <taxon>Anthozoa</taxon>
        <taxon>Hexacorallia</taxon>
        <taxon>Actiniaria</taxon>
        <taxon>Actiniidae</taxon>
        <taxon>Actinia</taxon>
    </lineage>
</organism>
<dbReference type="AlphaFoldDB" id="A0A6P8H8S7"/>
<dbReference type="GeneID" id="116289998"/>
<dbReference type="KEGG" id="aten:116289998"/>
<dbReference type="RefSeq" id="XP_031552824.1">
    <property type="nucleotide sequence ID" value="XM_031696964.1"/>
</dbReference>
<feature type="chain" id="PRO_5028305464" evidence="1">
    <location>
        <begin position="22"/>
        <end position="143"/>
    </location>
</feature>
<feature type="signal peptide" evidence="1">
    <location>
        <begin position="1"/>
        <end position="21"/>
    </location>
</feature>
<evidence type="ECO:0000256" key="1">
    <source>
        <dbReference type="SAM" id="SignalP"/>
    </source>
</evidence>
<proteinExistence type="predicted"/>
<dbReference type="InParanoid" id="A0A6P8H8S7"/>
<name>A0A6P8H8S7_ACTTE</name>
<reference evidence="3" key="1">
    <citation type="submission" date="2025-08" db="UniProtKB">
        <authorList>
            <consortium name="RefSeq"/>
        </authorList>
    </citation>
    <scope>IDENTIFICATION</scope>
    <source>
        <tissue evidence="3">Tentacle</tissue>
    </source>
</reference>
<accession>A0A6P8H8S7</accession>
<evidence type="ECO:0000313" key="3">
    <source>
        <dbReference type="RefSeq" id="XP_031552824.1"/>
    </source>
</evidence>
<keyword evidence="2" id="KW-1185">Reference proteome</keyword>
<dbReference type="Gene3D" id="2.60.40.10">
    <property type="entry name" value="Immunoglobulins"/>
    <property type="match status" value="1"/>
</dbReference>
<gene>
    <name evidence="3" type="primary">LOC116289998</name>
</gene>
<evidence type="ECO:0000313" key="2">
    <source>
        <dbReference type="Proteomes" id="UP000515163"/>
    </source>
</evidence>
<dbReference type="InterPro" id="IPR013783">
    <property type="entry name" value="Ig-like_fold"/>
</dbReference>
<sequence>MAALTTSILIYILLASGKVDSAIDNIEPMTRKVGEFVDFLWNASLTPIIGSQWGLPDPSGDDPPKPLFVSTRITSSNAAFSIDPEYKDRVHFIGDLWIGHAWFRLTDLKTSDTNQYRATMHENGGISLPFTVSHSVSINYECL</sequence>
<dbReference type="Proteomes" id="UP000515163">
    <property type="component" value="Unplaced"/>
</dbReference>
<keyword evidence="1" id="KW-0732">Signal</keyword>